<dbReference type="InterPro" id="IPR050723">
    <property type="entry name" value="CFA/CMAS"/>
</dbReference>
<evidence type="ECO:0000256" key="5">
    <source>
        <dbReference type="ARBA" id="ARBA00023098"/>
    </source>
</evidence>
<keyword evidence="7" id="KW-1185">Reference proteome</keyword>
<reference evidence="7" key="1">
    <citation type="journal article" date="2019" name="Int. J. Syst. Evol. Microbiol.">
        <title>The Global Catalogue of Microorganisms (GCM) 10K type strain sequencing project: providing services to taxonomists for standard genome sequencing and annotation.</title>
        <authorList>
            <consortium name="The Broad Institute Genomics Platform"/>
            <consortium name="The Broad Institute Genome Sequencing Center for Infectious Disease"/>
            <person name="Wu L."/>
            <person name="Ma J."/>
        </authorList>
    </citation>
    <scope>NUCLEOTIDE SEQUENCE [LARGE SCALE GENOMIC DNA]</scope>
    <source>
        <strain evidence="7">KACC 12634</strain>
    </source>
</reference>
<proteinExistence type="inferred from homology"/>
<dbReference type="CDD" id="cd02440">
    <property type="entry name" value="AdoMet_MTases"/>
    <property type="match status" value="1"/>
</dbReference>
<dbReference type="PANTHER" id="PTHR43667:SF1">
    <property type="entry name" value="CYCLOPROPANE-FATTY-ACYL-PHOSPHOLIPID SYNTHASE"/>
    <property type="match status" value="1"/>
</dbReference>
<keyword evidence="5" id="KW-0443">Lipid metabolism</keyword>
<dbReference type="SUPFAM" id="SSF53335">
    <property type="entry name" value="S-adenosyl-L-methionine-dependent methyltransferases"/>
    <property type="match status" value="1"/>
</dbReference>
<organism evidence="6 7">
    <name type="scientific">Glycomyces mayteni</name>
    <dbReference type="NCBI Taxonomy" id="543887"/>
    <lineage>
        <taxon>Bacteria</taxon>
        <taxon>Bacillati</taxon>
        <taxon>Actinomycetota</taxon>
        <taxon>Actinomycetes</taxon>
        <taxon>Glycomycetales</taxon>
        <taxon>Glycomycetaceae</taxon>
        <taxon>Glycomyces</taxon>
    </lineage>
</organism>
<dbReference type="PANTHER" id="PTHR43667">
    <property type="entry name" value="CYCLOPROPANE-FATTY-ACYL-PHOSPHOLIPID SYNTHASE"/>
    <property type="match status" value="1"/>
</dbReference>
<dbReference type="InterPro" id="IPR029063">
    <property type="entry name" value="SAM-dependent_MTases_sf"/>
</dbReference>
<comment type="caution">
    <text evidence="6">The sequence shown here is derived from an EMBL/GenBank/DDBJ whole genome shotgun (WGS) entry which is preliminary data.</text>
</comment>
<evidence type="ECO:0000256" key="2">
    <source>
        <dbReference type="ARBA" id="ARBA00022603"/>
    </source>
</evidence>
<evidence type="ECO:0000256" key="3">
    <source>
        <dbReference type="ARBA" id="ARBA00022679"/>
    </source>
</evidence>
<evidence type="ECO:0000313" key="6">
    <source>
        <dbReference type="EMBL" id="MFC6957589.1"/>
    </source>
</evidence>
<dbReference type="InterPro" id="IPR003333">
    <property type="entry name" value="CMAS"/>
</dbReference>
<dbReference type="Pfam" id="PF02353">
    <property type="entry name" value="CMAS"/>
    <property type="match status" value="1"/>
</dbReference>
<name>A0ABW2D8M1_9ACTN</name>
<keyword evidence="4" id="KW-0949">S-adenosyl-L-methionine</keyword>
<gene>
    <name evidence="6" type="ORF">ACFQS3_10330</name>
</gene>
<keyword evidence="2 6" id="KW-0489">Methyltransferase</keyword>
<evidence type="ECO:0000313" key="7">
    <source>
        <dbReference type="Proteomes" id="UP001596470"/>
    </source>
</evidence>
<sequence length="427" mass="46442">MTMTLARELYDLAAKATGTVPPIRLRAWDGSEAGPNDGGPLLRLNSPDALRRLLWRPGELGLAQAYILGEIDVDGDLADGLRRVHRAAAATRASTGLGAAVSALPFALRHKLIGRRPDAAGLEHAVSGRLHSKGRDKEVVSFHYDLSNEFYELILDPAMVYSCGYWTSEAPSYTLADAQRDKLDLICRKLGLAAGSRLLDVGCGWGALAMHAAEHYGARVTAVTLSAEQHRFATARAAERGLADRVDFRLSDYRDVTATGFDAVSTVEMGEHVGRDGYAPFVSRLRERLGPGGRLLVQQMSRGTTAPGGGPFIETYIAPDMHMRPLGETVALIEDAGFEVRDVEAMREHYTRTIRAWHDTLEDRWDAAVDLVGLPTARVWRLYMVGAALAFEDRRMGVDQILAVVPDGFGDAAMPPTRRALLDGAPS</sequence>
<dbReference type="EMBL" id="JBHSYS010000002">
    <property type="protein sequence ID" value="MFC6957589.1"/>
    <property type="molecule type" value="Genomic_DNA"/>
</dbReference>
<accession>A0ABW2D8M1</accession>
<dbReference type="Proteomes" id="UP001596470">
    <property type="component" value="Unassembled WGS sequence"/>
</dbReference>
<comment type="similarity">
    <text evidence="1">Belongs to the CFA/CMAS family.</text>
</comment>
<evidence type="ECO:0000256" key="4">
    <source>
        <dbReference type="ARBA" id="ARBA00022691"/>
    </source>
</evidence>
<dbReference type="PIRSF" id="PIRSF003085">
    <property type="entry name" value="CMAS"/>
    <property type="match status" value="1"/>
</dbReference>
<protein>
    <submittedName>
        <fullName evidence="6">Class I SAM-dependent methyltransferase</fullName>
        <ecNumber evidence="6">2.1.1.-</ecNumber>
    </submittedName>
</protein>
<dbReference type="EC" id="2.1.1.-" evidence="6"/>
<keyword evidence="3 6" id="KW-0808">Transferase</keyword>
<evidence type="ECO:0000256" key="1">
    <source>
        <dbReference type="ARBA" id="ARBA00010815"/>
    </source>
</evidence>
<dbReference type="RefSeq" id="WP_382349429.1">
    <property type="nucleotide sequence ID" value="NZ_JBHMBP010000002.1"/>
</dbReference>
<dbReference type="GO" id="GO:0008168">
    <property type="term" value="F:methyltransferase activity"/>
    <property type="evidence" value="ECO:0007669"/>
    <property type="project" value="UniProtKB-KW"/>
</dbReference>
<dbReference type="Gene3D" id="3.40.50.150">
    <property type="entry name" value="Vaccinia Virus protein VP39"/>
    <property type="match status" value="1"/>
</dbReference>
<dbReference type="GO" id="GO:0032259">
    <property type="term" value="P:methylation"/>
    <property type="evidence" value="ECO:0007669"/>
    <property type="project" value="UniProtKB-KW"/>
</dbReference>